<dbReference type="RefSeq" id="WP_171360211.1">
    <property type="nucleotide sequence ID" value="NZ_VTXC01000010.1"/>
</dbReference>
<evidence type="ECO:0000313" key="5">
    <source>
        <dbReference type="Proteomes" id="UP000565719"/>
    </source>
</evidence>
<dbReference type="Pfam" id="PF00685">
    <property type="entry name" value="Sulfotransfer_1"/>
    <property type="match status" value="1"/>
</dbReference>
<keyword evidence="2" id="KW-0325">Glycoprotein</keyword>
<dbReference type="Gene3D" id="3.40.50.300">
    <property type="entry name" value="P-loop containing nucleotide triphosphate hydrolases"/>
    <property type="match status" value="1"/>
</dbReference>
<feature type="domain" description="Sulfotransferase" evidence="3">
    <location>
        <begin position="4"/>
        <end position="221"/>
    </location>
</feature>
<dbReference type="InterPro" id="IPR000863">
    <property type="entry name" value="Sulfotransferase_dom"/>
</dbReference>
<evidence type="ECO:0000313" key="4">
    <source>
        <dbReference type="EMBL" id="NOH70733.1"/>
    </source>
</evidence>
<evidence type="ECO:0000256" key="1">
    <source>
        <dbReference type="ARBA" id="ARBA00022679"/>
    </source>
</evidence>
<gene>
    <name evidence="4" type="ORF">F0225_05150</name>
</gene>
<sequence>MKPNFIIGGTVAAGTSFLSSSIIQHPEIYIPKETRPEPSFFYKSWEYSKGMRYYEDKYFKNCTIDHIAIGERSSLYLHGGEKVAKRISENLPNIKLIFILKNPIDRAYSNYRFTALEGLEELSFEDAIKKEEERTNLLGGRWSEIKPFSNVDRGYYHCQLESYFKYFKKEQILILKSEDLAENPYDNFSKVFKFIGVDDTFLPELVQNFTSLNVKNLNIQREMREYFSDRYYLIVEALREEKDPIQYANTELDIEKINILKENMENSKIDMSLEAREMLSEKFKGSNEKLRRFIDFDIADWT</sequence>
<accession>A0A7Y3ZXG9</accession>
<comment type="caution">
    <text evidence="4">The sequence shown here is derived from an EMBL/GenBank/DDBJ whole genome shotgun (WGS) entry which is preliminary data.</text>
</comment>
<dbReference type="SUPFAM" id="SSF52540">
    <property type="entry name" value="P-loop containing nucleoside triphosphate hydrolases"/>
    <property type="match status" value="1"/>
</dbReference>
<evidence type="ECO:0000259" key="3">
    <source>
        <dbReference type="Pfam" id="PF00685"/>
    </source>
</evidence>
<dbReference type="AlphaFoldDB" id="A0A7Y3ZXG9"/>
<keyword evidence="1 4" id="KW-0808">Transferase</keyword>
<reference evidence="4 5" key="1">
    <citation type="submission" date="2019-09" db="EMBL/GenBank/DDBJ databases">
        <title>Draft genome sequencing and comparative genomics of hatchery-associated Vibrios.</title>
        <authorList>
            <person name="Kehlet-Delgado H."/>
            <person name="Mueller R.S."/>
        </authorList>
    </citation>
    <scope>NUCLEOTIDE SEQUENCE [LARGE SCALE GENOMIC DNA]</scope>
    <source>
        <strain evidence="4 5">99-46-Y</strain>
    </source>
</reference>
<organism evidence="4 5">
    <name type="scientific">Vibrio pectenicida</name>
    <dbReference type="NCBI Taxonomy" id="62763"/>
    <lineage>
        <taxon>Bacteria</taxon>
        <taxon>Pseudomonadati</taxon>
        <taxon>Pseudomonadota</taxon>
        <taxon>Gammaproteobacteria</taxon>
        <taxon>Vibrionales</taxon>
        <taxon>Vibrionaceae</taxon>
        <taxon>Vibrio</taxon>
    </lineage>
</organism>
<dbReference type="EMBL" id="VTXC01000010">
    <property type="protein sequence ID" value="NOH70733.1"/>
    <property type="molecule type" value="Genomic_DNA"/>
</dbReference>
<dbReference type="InterPro" id="IPR037359">
    <property type="entry name" value="NST/OST"/>
</dbReference>
<dbReference type="Proteomes" id="UP000565719">
    <property type="component" value="Unassembled WGS sequence"/>
</dbReference>
<dbReference type="PANTHER" id="PTHR10605:SF56">
    <property type="entry name" value="BIFUNCTIONAL HEPARAN SULFATE N-DEACETYLASE_N-SULFOTRANSFERASE"/>
    <property type="match status" value="1"/>
</dbReference>
<dbReference type="GO" id="GO:0008146">
    <property type="term" value="F:sulfotransferase activity"/>
    <property type="evidence" value="ECO:0007669"/>
    <property type="project" value="InterPro"/>
</dbReference>
<dbReference type="InterPro" id="IPR027417">
    <property type="entry name" value="P-loop_NTPase"/>
</dbReference>
<dbReference type="PANTHER" id="PTHR10605">
    <property type="entry name" value="HEPARAN SULFATE SULFOTRANSFERASE"/>
    <property type="match status" value="1"/>
</dbReference>
<protein>
    <submittedName>
        <fullName evidence="4">Sulfotransferase domain-containing protein</fullName>
    </submittedName>
</protein>
<name>A0A7Y3ZXG9_9VIBR</name>
<proteinExistence type="predicted"/>
<evidence type="ECO:0000256" key="2">
    <source>
        <dbReference type="ARBA" id="ARBA00023180"/>
    </source>
</evidence>